<dbReference type="PANTHER" id="PTHR44154">
    <property type="entry name" value="QUINONE OXIDOREDUCTASE"/>
    <property type="match status" value="1"/>
</dbReference>
<evidence type="ECO:0000256" key="1">
    <source>
        <dbReference type="ARBA" id="ARBA00022857"/>
    </source>
</evidence>
<keyword evidence="1" id="KW-0521">NADP</keyword>
<comment type="caution">
    <text evidence="3">The sequence shown here is derived from an EMBL/GenBank/DDBJ whole genome shotgun (WGS) entry which is preliminary data.</text>
</comment>
<accession>A0ABU7Z678</accession>
<dbReference type="SUPFAM" id="SSF50129">
    <property type="entry name" value="GroES-like"/>
    <property type="match status" value="1"/>
</dbReference>
<dbReference type="InterPro" id="IPR036291">
    <property type="entry name" value="NAD(P)-bd_dom_sf"/>
</dbReference>
<proteinExistence type="predicted"/>
<dbReference type="InterPro" id="IPR013154">
    <property type="entry name" value="ADH-like_N"/>
</dbReference>
<dbReference type="Gene3D" id="3.40.50.720">
    <property type="entry name" value="NAD(P)-binding Rossmann-like Domain"/>
    <property type="match status" value="1"/>
</dbReference>
<keyword evidence="4" id="KW-1185">Reference proteome</keyword>
<dbReference type="InterPro" id="IPR011032">
    <property type="entry name" value="GroES-like_sf"/>
</dbReference>
<dbReference type="EMBL" id="JBAGLP010000116">
    <property type="protein sequence ID" value="MEG3614888.1"/>
    <property type="molecule type" value="Genomic_DNA"/>
</dbReference>
<dbReference type="CDD" id="cd08267">
    <property type="entry name" value="MDR1"/>
    <property type="match status" value="1"/>
</dbReference>
<gene>
    <name evidence="3" type="ORF">V5O49_07105</name>
</gene>
<reference evidence="3" key="1">
    <citation type="journal article" date="2024" name="Antonie Van Leeuwenhoek">
        <title>Isoptericola haloaureus sp. nov., a dimorphic actinobacterium isolated from mangrove sediments of southeast India, implicating biosaline agricultural significance through nitrogen fixation and salt tolerance genes.</title>
        <authorList>
            <person name="Prathaban M."/>
            <person name="Prathiviraj R."/>
            <person name="Ravichandran M."/>
            <person name="Natarajan S.D."/>
            <person name="Sobanaa M."/>
            <person name="Hari Krishna Kumar S."/>
            <person name="Chandrasekar V."/>
            <person name="Selvin J."/>
        </authorList>
    </citation>
    <scope>NUCLEOTIDE SEQUENCE</scope>
    <source>
        <strain evidence="3">MP1014</strain>
    </source>
</reference>
<organism evidence="3 4">
    <name type="scientific">Isoptericola haloaureus</name>
    <dbReference type="NCBI Taxonomy" id="1542902"/>
    <lineage>
        <taxon>Bacteria</taxon>
        <taxon>Bacillati</taxon>
        <taxon>Actinomycetota</taxon>
        <taxon>Actinomycetes</taxon>
        <taxon>Micrococcales</taxon>
        <taxon>Promicromonosporaceae</taxon>
        <taxon>Isoptericola</taxon>
    </lineage>
</organism>
<dbReference type="Gene3D" id="3.90.180.10">
    <property type="entry name" value="Medium-chain alcohol dehydrogenases, catalytic domain"/>
    <property type="match status" value="1"/>
</dbReference>
<dbReference type="InterPro" id="IPR051603">
    <property type="entry name" value="Zinc-ADH_QOR/CCCR"/>
</dbReference>
<protein>
    <submittedName>
        <fullName evidence="3">NAD(P)-dependent alcohol dehydrogenase</fullName>
    </submittedName>
</protein>
<dbReference type="Pfam" id="PF08240">
    <property type="entry name" value="ADH_N"/>
    <property type="match status" value="1"/>
</dbReference>
<dbReference type="PANTHER" id="PTHR44154:SF1">
    <property type="entry name" value="QUINONE OXIDOREDUCTASE"/>
    <property type="match status" value="1"/>
</dbReference>
<name>A0ABU7Z678_9MICO</name>
<reference evidence="3" key="2">
    <citation type="submission" date="2024-02" db="EMBL/GenBank/DDBJ databases">
        <authorList>
            <person name="Prathaban M."/>
            <person name="Mythili R."/>
            <person name="Sharmila Devi N."/>
            <person name="Sobanaa M."/>
            <person name="Prathiviraj R."/>
            <person name="Selvin J."/>
        </authorList>
    </citation>
    <scope>NUCLEOTIDE SEQUENCE</scope>
    <source>
        <strain evidence="3">MP1014</strain>
    </source>
</reference>
<sequence>MRAAVHDRYGPPEVVRVEEVPDPAPGPGEILVRVRATTVNRTDTAYRAGRPWFARAMYGPRRPRARVLGCEYAGTVEAVGDGVHDRGVGDRVYGYVEGPFGAHAELMTVRSDGWVETIPDHLSFAEAATVTEGPHYAWAFCERLQIGPDTDVLVHGATGAIGAAAVQLAASCGATVTAVCDAAHADLVRSLGADRVIARDEVDFTRDAARFDVVMDAVGKSSFARCRRLLRPHGVYASSELGPGGVNLLLALAPWARVRFPAPVPDGPTRRVLHELVTAERLVPVVDRHYALEDITAAHRYVESGRKVGSVVVDVS</sequence>
<dbReference type="Proteomes" id="UP001310387">
    <property type="component" value="Unassembled WGS sequence"/>
</dbReference>
<dbReference type="SUPFAM" id="SSF51735">
    <property type="entry name" value="NAD(P)-binding Rossmann-fold domains"/>
    <property type="match status" value="1"/>
</dbReference>
<evidence type="ECO:0000313" key="3">
    <source>
        <dbReference type="EMBL" id="MEG3614888.1"/>
    </source>
</evidence>
<dbReference type="Pfam" id="PF13602">
    <property type="entry name" value="ADH_zinc_N_2"/>
    <property type="match status" value="1"/>
</dbReference>
<dbReference type="SMART" id="SM00829">
    <property type="entry name" value="PKS_ER"/>
    <property type="match status" value="1"/>
</dbReference>
<evidence type="ECO:0000259" key="2">
    <source>
        <dbReference type="SMART" id="SM00829"/>
    </source>
</evidence>
<dbReference type="InterPro" id="IPR020843">
    <property type="entry name" value="ER"/>
</dbReference>
<feature type="domain" description="Enoyl reductase (ER)" evidence="2">
    <location>
        <begin position="10"/>
        <end position="313"/>
    </location>
</feature>
<evidence type="ECO:0000313" key="4">
    <source>
        <dbReference type="Proteomes" id="UP001310387"/>
    </source>
</evidence>
<dbReference type="RefSeq" id="WP_332901612.1">
    <property type="nucleotide sequence ID" value="NZ_JBAGLP010000116.1"/>
</dbReference>